<keyword evidence="11" id="KW-0206">Cytoskeleton</keyword>
<dbReference type="FunFam" id="3.30.1330.20:FF:000009">
    <property type="entry name" value="Tubulin beta chain"/>
    <property type="match status" value="1"/>
</dbReference>
<dbReference type="InParanoid" id="D8LW34"/>
<dbReference type="PROSITE" id="PS00227">
    <property type="entry name" value="TUBULIN"/>
    <property type="match status" value="1"/>
</dbReference>
<dbReference type="SMART" id="SM00864">
    <property type="entry name" value="Tubulin"/>
    <property type="match status" value="1"/>
</dbReference>
<dbReference type="FunCoup" id="D8LW34">
    <property type="interactions" value="138"/>
</dbReference>
<keyword evidence="9" id="KW-0460">Magnesium</keyword>
<dbReference type="Gene3D" id="1.10.287.600">
    <property type="entry name" value="Helix hairpin bin"/>
    <property type="match status" value="1"/>
</dbReference>
<keyword evidence="5" id="KW-0963">Cytoplasm</keyword>
<dbReference type="CDD" id="cd02187">
    <property type="entry name" value="beta_tubulin"/>
    <property type="match status" value="1"/>
</dbReference>
<dbReference type="GO" id="GO:0005200">
    <property type="term" value="F:structural constituent of cytoskeleton"/>
    <property type="evidence" value="ECO:0007669"/>
    <property type="project" value="InterPro"/>
</dbReference>
<dbReference type="GO" id="GO:0046872">
    <property type="term" value="F:metal ion binding"/>
    <property type="evidence" value="ECO:0007669"/>
    <property type="project" value="UniProtKB-KW"/>
</dbReference>
<sequence>MREIIHLQVGQCGNQIGTKFWEVINKEHHIDSMGQTKVEPNEDLNVFYSQALNGRFVPRALLIDLEPGTMDAIRSTEVGQLFKPDNFVFAQNGAGNNWAKGHYTEGAELVDQVMDVLRREAEACECLQGFQLTHSLGGGTGSGMGTLLLSKIKEEFPDRMVMSYSVFPSANVSDTVTEPYNTTLSVNQLLENVDEVVVLDNEALYQICSQSLNIKTPSFADMNELVSRAMSGITACLRYPGQLNSDLRKLAVNLIPFPRLHFFLTGYAPLTNSANSAFRQYTVAELTSQQFDSKNMMCACDPRRGRYLTAAAIFRGKVATRDVDECMREIHQRYAPYFVEWIPNNITTSVSSVAPAGSPMATTFLGNNTAIQEVFARVSEQFETMFRRRAYLHWFTSEGMDEMEFTEASSNLADLITEYQQYQEASVEDEVAYGDEEVPQEMEMEHGQELGENA</sequence>
<dbReference type="InterPro" id="IPR000217">
    <property type="entry name" value="Tubulin"/>
</dbReference>
<evidence type="ECO:0000256" key="9">
    <source>
        <dbReference type="ARBA" id="ARBA00022842"/>
    </source>
</evidence>
<dbReference type="InterPro" id="IPR037103">
    <property type="entry name" value="Tubulin/FtsZ-like_C"/>
</dbReference>
<dbReference type="GO" id="GO:0005874">
    <property type="term" value="C:microtubule"/>
    <property type="evidence" value="ECO:0007669"/>
    <property type="project" value="UniProtKB-KW"/>
</dbReference>
<dbReference type="OMA" id="WVPRSVN"/>
<feature type="domain" description="Tubulin/FtsZ 2-layer sandwich" evidence="15">
    <location>
        <begin position="243"/>
        <end position="380"/>
    </location>
</feature>
<dbReference type="Pfam" id="PF03953">
    <property type="entry name" value="Tubulin_C"/>
    <property type="match status" value="1"/>
</dbReference>
<dbReference type="PROSITE" id="PS00228">
    <property type="entry name" value="TUBULIN_B_AUTOREG"/>
    <property type="match status" value="1"/>
</dbReference>
<keyword evidence="8 13" id="KW-0547">Nucleotide-binding</keyword>
<dbReference type="GO" id="GO:0007017">
    <property type="term" value="P:microtubule-based process"/>
    <property type="evidence" value="ECO:0007669"/>
    <property type="project" value="InterPro"/>
</dbReference>
<evidence type="ECO:0000313" key="16">
    <source>
        <dbReference type="EMBL" id="CBK20023.2"/>
    </source>
</evidence>
<evidence type="ECO:0000313" key="17">
    <source>
        <dbReference type="EMBL" id="CBK20073.2"/>
    </source>
</evidence>
<dbReference type="Gene3D" id="3.40.50.1440">
    <property type="entry name" value="Tubulin/FtsZ, GTPase domain"/>
    <property type="match status" value="1"/>
</dbReference>
<dbReference type="InterPro" id="IPR018316">
    <property type="entry name" value="Tubulin/FtsZ_2-layer-sand-dom"/>
</dbReference>
<evidence type="ECO:0000256" key="4">
    <source>
        <dbReference type="ARBA" id="ARBA00011747"/>
    </source>
</evidence>
<evidence type="ECO:0000256" key="11">
    <source>
        <dbReference type="ARBA" id="ARBA00023212"/>
    </source>
</evidence>
<gene>
    <name evidence="16" type="ORF">GSBLH_T00000413001</name>
    <name evidence="17" type="ORF">GSBLH_T00000457001</name>
</gene>
<dbReference type="SMART" id="SM00865">
    <property type="entry name" value="Tubulin_C"/>
    <property type="match status" value="1"/>
</dbReference>
<evidence type="ECO:0000256" key="3">
    <source>
        <dbReference type="ARBA" id="ARBA00009636"/>
    </source>
</evidence>
<dbReference type="GeneID" id="24917766"/>
<dbReference type="FunFam" id="1.10.287.600:FF:000013">
    <property type="entry name" value="Tubulin beta chain"/>
    <property type="match status" value="1"/>
</dbReference>
<name>D8LW34_BLAHO</name>
<evidence type="ECO:0000256" key="2">
    <source>
        <dbReference type="ARBA" id="ARBA00004245"/>
    </source>
</evidence>
<dbReference type="Gene3D" id="3.30.1330.20">
    <property type="entry name" value="Tubulin/FtsZ, C-terminal domain"/>
    <property type="match status" value="1"/>
</dbReference>
<dbReference type="AlphaFoldDB" id="D8LW34"/>
<evidence type="ECO:0000256" key="7">
    <source>
        <dbReference type="ARBA" id="ARBA00022723"/>
    </source>
</evidence>
<comment type="subcellular location">
    <subcellularLocation>
        <location evidence="2">Cytoplasm</location>
        <location evidence="2">Cytoskeleton</location>
    </subcellularLocation>
</comment>
<dbReference type="InterPro" id="IPR013838">
    <property type="entry name" value="Beta-tubulin_BS"/>
</dbReference>
<evidence type="ECO:0000256" key="13">
    <source>
        <dbReference type="RuleBase" id="RU000352"/>
    </source>
</evidence>
<comment type="similarity">
    <text evidence="3 13">Belongs to the tubulin family.</text>
</comment>
<keyword evidence="18" id="KW-1185">Reference proteome</keyword>
<protein>
    <recommendedName>
        <fullName evidence="13">Tubulin beta chain</fullName>
    </recommendedName>
</protein>
<evidence type="ECO:0000256" key="6">
    <source>
        <dbReference type="ARBA" id="ARBA00022701"/>
    </source>
</evidence>
<keyword evidence="6 13" id="KW-0493">Microtubule</keyword>
<dbReference type="InterPro" id="IPR023123">
    <property type="entry name" value="Tubulin_C"/>
</dbReference>
<dbReference type="Proteomes" id="UP000008312">
    <property type="component" value="Unassembled WGS sequence"/>
</dbReference>
<comment type="cofactor">
    <cofactor evidence="1">
        <name>Mg(2+)</name>
        <dbReference type="ChEBI" id="CHEBI:18420"/>
    </cofactor>
</comment>
<feature type="domain" description="Tubulin/FtsZ GTPase" evidence="14">
    <location>
        <begin position="44"/>
        <end position="241"/>
    </location>
</feature>
<dbReference type="PANTHER" id="PTHR11588">
    <property type="entry name" value="TUBULIN"/>
    <property type="match status" value="1"/>
</dbReference>
<comment type="function">
    <text evidence="12 13">Tubulin is the major constituent of microtubules, a cylinder consisting of laterally associated linear protofilaments composed of alpha- and beta-tubulin heterodimers. Microtubules grow by the addition of GTP-tubulin dimers to the microtubule end, where a stabilizing cap forms. Below the cap, tubulin dimers are in GDP-bound state, owing to GTPase activity of alpha-tubulin.</text>
</comment>
<evidence type="ECO:0000259" key="14">
    <source>
        <dbReference type="SMART" id="SM00864"/>
    </source>
</evidence>
<evidence type="ECO:0000256" key="1">
    <source>
        <dbReference type="ARBA" id="ARBA00001946"/>
    </source>
</evidence>
<organism evidence="16">
    <name type="scientific">Blastocystis hominis</name>
    <dbReference type="NCBI Taxonomy" id="12968"/>
    <lineage>
        <taxon>Eukaryota</taxon>
        <taxon>Sar</taxon>
        <taxon>Stramenopiles</taxon>
        <taxon>Bigyra</taxon>
        <taxon>Opalozoa</taxon>
        <taxon>Opalinata</taxon>
        <taxon>Blastocystidae</taxon>
        <taxon>Blastocystis</taxon>
    </lineage>
</organism>
<dbReference type="SUPFAM" id="SSF52490">
    <property type="entry name" value="Tubulin nucleotide-binding domain-like"/>
    <property type="match status" value="1"/>
</dbReference>
<dbReference type="PRINTS" id="PR01161">
    <property type="entry name" value="TUBULIN"/>
</dbReference>
<dbReference type="GO" id="GO:0005525">
    <property type="term" value="F:GTP binding"/>
    <property type="evidence" value="ECO:0007669"/>
    <property type="project" value="UniProtKB-UniRule"/>
</dbReference>
<comment type="subunit">
    <text evidence="4 13">Dimer of alpha and beta chains. A typical microtubule is a hollow water-filled tube with an outer diameter of 25 nm and an inner diameter of 15 nM. Alpha-beta heterodimers associate head-to-tail to form protofilaments running lengthwise along the microtubule wall with the beta-tubulin subunit facing the microtubule plus end conferring a structural polarity. Microtubules usually have 13 protofilaments but different protofilament numbers can be found in some organisms and specialized cells.</text>
</comment>
<dbReference type="EMBL" id="FN668638">
    <property type="protein sequence ID" value="CBK20023.2"/>
    <property type="molecule type" value="Genomic_DNA"/>
</dbReference>
<dbReference type="SUPFAM" id="SSF55307">
    <property type="entry name" value="Tubulin C-terminal domain-like"/>
    <property type="match status" value="1"/>
</dbReference>
<dbReference type="RefSeq" id="XP_012894121.1">
    <property type="nucleotide sequence ID" value="XM_013038667.1"/>
</dbReference>
<dbReference type="EMBL" id="FN668638">
    <property type="protein sequence ID" value="CBK20073.2"/>
    <property type="molecule type" value="Genomic_DNA"/>
</dbReference>
<dbReference type="FunFam" id="3.40.50.1440:FF:000006">
    <property type="entry name" value="Tubulin beta chain"/>
    <property type="match status" value="1"/>
</dbReference>
<dbReference type="OrthoDB" id="1662883at2759"/>
<reference evidence="16" key="1">
    <citation type="submission" date="2010-02" db="EMBL/GenBank/DDBJ databases">
        <title>Sequencing and annotation of the Blastocystis hominis genome.</title>
        <authorList>
            <person name="Wincker P."/>
        </authorList>
    </citation>
    <scope>NUCLEOTIDE SEQUENCE</scope>
    <source>
        <strain evidence="16">Singapore isolate B</strain>
    </source>
</reference>
<keyword evidence="7" id="KW-0479">Metal-binding</keyword>
<keyword evidence="10 13" id="KW-0342">GTP-binding</keyword>
<dbReference type="InterPro" id="IPR008280">
    <property type="entry name" value="Tub_FtsZ_C"/>
</dbReference>
<evidence type="ECO:0000256" key="10">
    <source>
        <dbReference type="ARBA" id="ARBA00023134"/>
    </source>
</evidence>
<evidence type="ECO:0000256" key="5">
    <source>
        <dbReference type="ARBA" id="ARBA00022490"/>
    </source>
</evidence>
<dbReference type="InterPro" id="IPR036525">
    <property type="entry name" value="Tubulin/FtsZ_GTPase_sf"/>
</dbReference>
<evidence type="ECO:0000256" key="12">
    <source>
        <dbReference type="ARBA" id="ARBA00034296"/>
    </source>
</evidence>
<dbReference type="Pfam" id="PF00091">
    <property type="entry name" value="Tubulin"/>
    <property type="match status" value="1"/>
</dbReference>
<dbReference type="GO" id="GO:0003924">
    <property type="term" value="F:GTPase activity"/>
    <property type="evidence" value="ECO:0007669"/>
    <property type="project" value="InterPro"/>
</dbReference>
<evidence type="ECO:0000256" key="8">
    <source>
        <dbReference type="ARBA" id="ARBA00022741"/>
    </source>
</evidence>
<dbReference type="InterPro" id="IPR002453">
    <property type="entry name" value="Beta_tubulin"/>
</dbReference>
<accession>D8LW34</accession>
<dbReference type="RefSeq" id="XP_012894071.1">
    <property type="nucleotide sequence ID" value="XM_013038617.1"/>
</dbReference>
<dbReference type="InterPro" id="IPR003008">
    <property type="entry name" value="Tubulin_FtsZ_GTPase"/>
</dbReference>
<dbReference type="PRINTS" id="PR01163">
    <property type="entry name" value="BETATUBULIN"/>
</dbReference>
<proteinExistence type="inferred from homology"/>
<evidence type="ECO:0000313" key="18">
    <source>
        <dbReference type="Proteomes" id="UP000008312"/>
    </source>
</evidence>
<evidence type="ECO:0000259" key="15">
    <source>
        <dbReference type="SMART" id="SM00865"/>
    </source>
</evidence>
<dbReference type="InterPro" id="IPR017975">
    <property type="entry name" value="Tubulin_CS"/>
</dbReference>
<dbReference type="GeneID" id="24917723"/>